<gene>
    <name evidence="11" type="primary">pnuC</name>
    <name evidence="11" type="ORF">GCM10011511_38220</name>
</gene>
<dbReference type="AlphaFoldDB" id="A0A8J2UFL1"/>
<evidence type="ECO:0000256" key="10">
    <source>
        <dbReference type="SAM" id="Phobius"/>
    </source>
</evidence>
<comment type="function">
    <text evidence="1">Required for nicotinamide riboside transport across the inner membrane.</text>
</comment>
<keyword evidence="9 10" id="KW-0472">Membrane</keyword>
<feature type="transmembrane region" description="Helical" evidence="10">
    <location>
        <begin position="40"/>
        <end position="59"/>
    </location>
</feature>
<reference evidence="11" key="2">
    <citation type="submission" date="2020-09" db="EMBL/GenBank/DDBJ databases">
        <authorList>
            <person name="Sun Q."/>
            <person name="Zhou Y."/>
        </authorList>
    </citation>
    <scope>NUCLEOTIDE SEQUENCE</scope>
    <source>
        <strain evidence="11">CGMCC 1.15448</strain>
    </source>
</reference>
<evidence type="ECO:0000313" key="11">
    <source>
        <dbReference type="EMBL" id="GGB10990.1"/>
    </source>
</evidence>
<feature type="transmembrane region" description="Helical" evidence="10">
    <location>
        <begin position="135"/>
        <end position="152"/>
    </location>
</feature>
<comment type="caution">
    <text evidence="11">The sequence shown here is derived from an EMBL/GenBank/DDBJ whole genome shotgun (WGS) entry which is preliminary data.</text>
</comment>
<evidence type="ECO:0000256" key="4">
    <source>
        <dbReference type="ARBA" id="ARBA00017522"/>
    </source>
</evidence>
<dbReference type="RefSeq" id="WP_188934674.1">
    <property type="nucleotide sequence ID" value="NZ_BMJC01000004.1"/>
</dbReference>
<keyword evidence="7 10" id="KW-0812">Transmembrane</keyword>
<keyword evidence="8 10" id="KW-1133">Transmembrane helix</keyword>
<dbReference type="GO" id="GO:0005886">
    <property type="term" value="C:plasma membrane"/>
    <property type="evidence" value="ECO:0007669"/>
    <property type="project" value="UniProtKB-SubCell"/>
</dbReference>
<feature type="transmembrane region" description="Helical" evidence="10">
    <location>
        <begin position="15"/>
        <end position="33"/>
    </location>
</feature>
<evidence type="ECO:0000313" key="12">
    <source>
        <dbReference type="Proteomes" id="UP000607559"/>
    </source>
</evidence>
<dbReference type="NCBIfam" id="TIGR01528">
    <property type="entry name" value="NMN_trans_PnuC"/>
    <property type="match status" value="1"/>
</dbReference>
<reference evidence="11" key="1">
    <citation type="journal article" date="2014" name="Int. J. Syst. Evol. Microbiol.">
        <title>Complete genome sequence of Corynebacterium casei LMG S-19264T (=DSM 44701T), isolated from a smear-ripened cheese.</title>
        <authorList>
            <consortium name="US DOE Joint Genome Institute (JGI-PGF)"/>
            <person name="Walter F."/>
            <person name="Albersmeier A."/>
            <person name="Kalinowski J."/>
            <person name="Ruckert C."/>
        </authorList>
    </citation>
    <scope>NUCLEOTIDE SEQUENCE</scope>
    <source>
        <strain evidence="11">CGMCC 1.15448</strain>
    </source>
</reference>
<proteinExistence type="inferred from homology"/>
<evidence type="ECO:0000256" key="8">
    <source>
        <dbReference type="ARBA" id="ARBA00022989"/>
    </source>
</evidence>
<dbReference type="PANTHER" id="PTHR36122:SF2">
    <property type="entry name" value="NICOTINAMIDE RIBOSIDE TRANSPORTER PNUC"/>
    <property type="match status" value="1"/>
</dbReference>
<dbReference type="Proteomes" id="UP000607559">
    <property type="component" value="Unassembled WGS sequence"/>
</dbReference>
<evidence type="ECO:0000256" key="7">
    <source>
        <dbReference type="ARBA" id="ARBA00022692"/>
    </source>
</evidence>
<keyword evidence="12" id="KW-1185">Reference proteome</keyword>
<comment type="subcellular location">
    <subcellularLocation>
        <location evidence="2">Cell membrane</location>
        <topology evidence="2">Multi-pass membrane protein</topology>
    </subcellularLocation>
</comment>
<protein>
    <recommendedName>
        <fullName evidence="4">Nicotinamide riboside transporter PnuC</fullName>
    </recommendedName>
</protein>
<dbReference type="GO" id="GO:0034257">
    <property type="term" value="F:nicotinamide riboside transmembrane transporter activity"/>
    <property type="evidence" value="ECO:0007669"/>
    <property type="project" value="InterPro"/>
</dbReference>
<dbReference type="PANTHER" id="PTHR36122">
    <property type="entry name" value="NICOTINAMIDE RIBOSIDE TRANSPORTER PNUC"/>
    <property type="match status" value="1"/>
</dbReference>
<evidence type="ECO:0000256" key="2">
    <source>
        <dbReference type="ARBA" id="ARBA00004651"/>
    </source>
</evidence>
<feature type="transmembrane region" description="Helical" evidence="10">
    <location>
        <begin position="103"/>
        <end position="123"/>
    </location>
</feature>
<evidence type="ECO:0000256" key="3">
    <source>
        <dbReference type="ARBA" id="ARBA00006669"/>
    </source>
</evidence>
<accession>A0A8J2UFL1</accession>
<comment type="similarity">
    <text evidence="3">Belongs to the nicotinamide ribonucleoside (NR) uptake permease (TC 4.B.1) family.</text>
</comment>
<evidence type="ECO:0000256" key="5">
    <source>
        <dbReference type="ARBA" id="ARBA00022448"/>
    </source>
</evidence>
<feature type="transmembrane region" description="Helical" evidence="10">
    <location>
        <begin position="182"/>
        <end position="199"/>
    </location>
</feature>
<feature type="transmembrane region" description="Helical" evidence="10">
    <location>
        <begin position="65"/>
        <end position="82"/>
    </location>
</feature>
<keyword evidence="5" id="KW-0813">Transport</keyword>
<dbReference type="InterPro" id="IPR006419">
    <property type="entry name" value="NMN_transpt_PnuC"/>
</dbReference>
<organism evidence="11 12">
    <name type="scientific">Puia dinghuensis</name>
    <dbReference type="NCBI Taxonomy" id="1792502"/>
    <lineage>
        <taxon>Bacteria</taxon>
        <taxon>Pseudomonadati</taxon>
        <taxon>Bacteroidota</taxon>
        <taxon>Chitinophagia</taxon>
        <taxon>Chitinophagales</taxon>
        <taxon>Chitinophagaceae</taxon>
        <taxon>Puia</taxon>
    </lineage>
</organism>
<evidence type="ECO:0000256" key="9">
    <source>
        <dbReference type="ARBA" id="ARBA00023136"/>
    </source>
</evidence>
<evidence type="ECO:0000256" key="1">
    <source>
        <dbReference type="ARBA" id="ARBA00002672"/>
    </source>
</evidence>
<dbReference type="Pfam" id="PF04973">
    <property type="entry name" value="NMN_transporter"/>
    <property type="match status" value="1"/>
</dbReference>
<feature type="transmembrane region" description="Helical" evidence="10">
    <location>
        <begin position="159"/>
        <end position="176"/>
    </location>
</feature>
<name>A0A8J2UFL1_9BACT</name>
<dbReference type="EMBL" id="BMJC01000004">
    <property type="protein sequence ID" value="GGB10990.1"/>
    <property type="molecule type" value="Genomic_DNA"/>
</dbReference>
<evidence type="ECO:0000256" key="6">
    <source>
        <dbReference type="ARBA" id="ARBA00022475"/>
    </source>
</evidence>
<keyword evidence="6" id="KW-1003">Cell membrane</keyword>
<sequence length="211" mass="24640">MLPELYRQFLSDLQHTGWVEFFAVIAGILSVWYSRTENILVYPTGLLNTIAYIWLSFQFSLFGEASVNLYYTVLNIYGWYAWTRVDSQKRPVLKVRFSTTREWLVECGFFAGFYLVLFLALIYVKRGFAAQAIPWADAFASASAYTGMWLMTRKKVESWYWWIATNLASIPLYFVKHLVFTSVYYLILLIIAVGGLMEWRKRAKHSDYAAT</sequence>